<evidence type="ECO:0000256" key="1">
    <source>
        <dbReference type="SAM" id="MobiDB-lite"/>
    </source>
</evidence>
<protein>
    <recommendedName>
        <fullName evidence="2">Alcohol dehydrogenase-like C-terminal domain-containing protein</fullName>
    </recommendedName>
</protein>
<evidence type="ECO:0000313" key="4">
    <source>
        <dbReference type="Proteomes" id="UP000299211"/>
    </source>
</evidence>
<name>A0A4D4MUX7_STRAX</name>
<feature type="region of interest" description="Disordered" evidence="1">
    <location>
        <begin position="71"/>
        <end position="91"/>
    </location>
</feature>
<dbReference type="SUPFAM" id="SSF51735">
    <property type="entry name" value="NAD(P)-binding Rossmann-fold domains"/>
    <property type="match status" value="1"/>
</dbReference>
<dbReference type="Gene3D" id="3.40.50.720">
    <property type="entry name" value="NAD(P)-binding Rossmann-like Domain"/>
    <property type="match status" value="1"/>
</dbReference>
<feature type="compositionally biased region" description="Low complexity" evidence="1">
    <location>
        <begin position="74"/>
        <end position="91"/>
    </location>
</feature>
<proteinExistence type="predicted"/>
<dbReference type="InterPro" id="IPR013149">
    <property type="entry name" value="ADH-like_C"/>
</dbReference>
<reference evidence="3 4" key="1">
    <citation type="submission" date="2019-04" db="EMBL/GenBank/DDBJ databases">
        <title>Draft genome sequences of Streptomyces avermitilis ATCC 31267.</title>
        <authorList>
            <person name="Komaki H."/>
            <person name="Tamura T."/>
            <person name="Hosoyama A."/>
        </authorList>
    </citation>
    <scope>NUCLEOTIDE SEQUENCE [LARGE SCALE GENOMIC DNA]</scope>
    <source>
        <strain evidence="3 4">ATCC 31267</strain>
    </source>
</reference>
<feature type="domain" description="Alcohol dehydrogenase-like C-terminal" evidence="2">
    <location>
        <begin position="2"/>
        <end position="63"/>
    </location>
</feature>
<dbReference type="Pfam" id="PF00107">
    <property type="entry name" value="ADH_zinc_N"/>
    <property type="match status" value="1"/>
</dbReference>
<organism evidence="3 4">
    <name type="scientific">Streptomyces avermitilis</name>
    <dbReference type="NCBI Taxonomy" id="33903"/>
    <lineage>
        <taxon>Bacteria</taxon>
        <taxon>Bacillati</taxon>
        <taxon>Actinomycetota</taxon>
        <taxon>Actinomycetes</taxon>
        <taxon>Kitasatosporales</taxon>
        <taxon>Streptomycetaceae</taxon>
        <taxon>Streptomyces</taxon>
    </lineage>
</organism>
<comment type="caution">
    <text evidence="3">The sequence shown here is derived from an EMBL/GenBank/DDBJ whole genome shotgun (WGS) entry which is preliminary data.</text>
</comment>
<dbReference type="AlphaFoldDB" id="A0A4D4MUX7"/>
<evidence type="ECO:0000313" key="3">
    <source>
        <dbReference type="EMBL" id="GDY75971.1"/>
    </source>
</evidence>
<dbReference type="Proteomes" id="UP000299211">
    <property type="component" value="Unassembled WGS sequence"/>
</dbReference>
<sequence length="91" mass="9248">MYGTVGTPEKAAYAKRFGYDAVFVRDGFGDAVRAATGGRGVDIVLDPVGGPTRLAGFEVLAPSAALRCTEKRAATPTCGSPSSPSGRTTAP</sequence>
<gene>
    <name evidence="3" type="ORF">SAV31267_054560</name>
</gene>
<dbReference type="InterPro" id="IPR036291">
    <property type="entry name" value="NAD(P)-bd_dom_sf"/>
</dbReference>
<accession>A0A4D4MUX7</accession>
<evidence type="ECO:0000259" key="2">
    <source>
        <dbReference type="Pfam" id="PF00107"/>
    </source>
</evidence>
<dbReference type="EMBL" id="BJHY01000001">
    <property type="protein sequence ID" value="GDY75971.1"/>
    <property type="molecule type" value="Genomic_DNA"/>
</dbReference>